<dbReference type="InterPro" id="IPR013324">
    <property type="entry name" value="RNA_pol_sigma_r3/r4-like"/>
</dbReference>
<dbReference type="InterPro" id="IPR007627">
    <property type="entry name" value="RNA_pol_sigma70_r2"/>
</dbReference>
<dbReference type="SUPFAM" id="SSF88946">
    <property type="entry name" value="Sigma2 domain of RNA polymerase sigma factors"/>
    <property type="match status" value="1"/>
</dbReference>
<sequence>MGSLLQLLRPGSTPSASEAEDREAELLHRARGGDIEAWSRLYQEHFDRVFRHIAYLTGDTAAAEDLVQETFARAFVGLAQFEGRGSFAGWLRGIAVNIVRKHWRSRYRGDQAMDRLEVVSAQRSVGTDADPESAHLRQRRAEVLMAVLETLPPHLREAFVLCDLQDMPVPAAAAELGISPGNLRVRATRARARIRSELVRLGWLAEDSHDKERDHGDA</sequence>
<evidence type="ECO:0000256" key="2">
    <source>
        <dbReference type="ARBA" id="ARBA00023015"/>
    </source>
</evidence>
<keyword evidence="2" id="KW-0805">Transcription regulation</keyword>
<dbReference type="NCBIfam" id="TIGR02937">
    <property type="entry name" value="sigma70-ECF"/>
    <property type="match status" value="1"/>
</dbReference>
<evidence type="ECO:0000259" key="7">
    <source>
        <dbReference type="Pfam" id="PF08281"/>
    </source>
</evidence>
<dbReference type="SUPFAM" id="SSF88659">
    <property type="entry name" value="Sigma3 and sigma4 domains of RNA polymerase sigma factors"/>
    <property type="match status" value="1"/>
</dbReference>
<dbReference type="PANTHER" id="PTHR43133">
    <property type="entry name" value="RNA POLYMERASE ECF-TYPE SIGMA FACTO"/>
    <property type="match status" value="1"/>
</dbReference>
<evidence type="ECO:0000313" key="8">
    <source>
        <dbReference type="EMBL" id="SFF13681.1"/>
    </source>
</evidence>
<dbReference type="RefSeq" id="WP_170135372.1">
    <property type="nucleotide sequence ID" value="NZ_FOMX01000031.1"/>
</dbReference>
<dbReference type="Gene3D" id="1.10.10.10">
    <property type="entry name" value="Winged helix-like DNA-binding domain superfamily/Winged helix DNA-binding domain"/>
    <property type="match status" value="1"/>
</dbReference>
<keyword evidence="9" id="KW-1185">Reference proteome</keyword>
<dbReference type="InterPro" id="IPR036388">
    <property type="entry name" value="WH-like_DNA-bd_sf"/>
</dbReference>
<dbReference type="Proteomes" id="UP000199400">
    <property type="component" value="Unassembled WGS sequence"/>
</dbReference>
<dbReference type="Gene3D" id="1.10.1740.10">
    <property type="match status" value="1"/>
</dbReference>
<dbReference type="AlphaFoldDB" id="A0A1I2GAJ1"/>
<evidence type="ECO:0000256" key="1">
    <source>
        <dbReference type="ARBA" id="ARBA00010641"/>
    </source>
</evidence>
<dbReference type="GO" id="GO:0003677">
    <property type="term" value="F:DNA binding"/>
    <property type="evidence" value="ECO:0007669"/>
    <property type="project" value="UniProtKB-KW"/>
</dbReference>
<name>A0A1I2GAJ1_9BACT</name>
<dbReference type="InterPro" id="IPR039425">
    <property type="entry name" value="RNA_pol_sigma-70-like"/>
</dbReference>
<keyword evidence="5" id="KW-0804">Transcription</keyword>
<dbReference type="EMBL" id="FOMX01000031">
    <property type="protein sequence ID" value="SFF13681.1"/>
    <property type="molecule type" value="Genomic_DNA"/>
</dbReference>
<protein>
    <submittedName>
        <fullName evidence="8">RNA polymerase sigma-70 factor, ECF subfamily</fullName>
    </submittedName>
</protein>
<evidence type="ECO:0000259" key="6">
    <source>
        <dbReference type="Pfam" id="PF04542"/>
    </source>
</evidence>
<proteinExistence type="inferred from homology"/>
<dbReference type="InterPro" id="IPR014284">
    <property type="entry name" value="RNA_pol_sigma-70_dom"/>
</dbReference>
<evidence type="ECO:0000256" key="3">
    <source>
        <dbReference type="ARBA" id="ARBA00023082"/>
    </source>
</evidence>
<dbReference type="STRING" id="54.SAMN02745121_07101"/>
<evidence type="ECO:0000256" key="5">
    <source>
        <dbReference type="ARBA" id="ARBA00023163"/>
    </source>
</evidence>
<reference evidence="9" key="1">
    <citation type="submission" date="2016-10" db="EMBL/GenBank/DDBJ databases">
        <authorList>
            <person name="Varghese N."/>
            <person name="Submissions S."/>
        </authorList>
    </citation>
    <scope>NUCLEOTIDE SEQUENCE [LARGE SCALE GENOMIC DNA]</scope>
    <source>
        <strain evidence="9">ATCC 25963</strain>
    </source>
</reference>
<organism evidence="8 9">
    <name type="scientific">Nannocystis exedens</name>
    <dbReference type="NCBI Taxonomy" id="54"/>
    <lineage>
        <taxon>Bacteria</taxon>
        <taxon>Pseudomonadati</taxon>
        <taxon>Myxococcota</taxon>
        <taxon>Polyangia</taxon>
        <taxon>Nannocystales</taxon>
        <taxon>Nannocystaceae</taxon>
        <taxon>Nannocystis</taxon>
    </lineage>
</organism>
<dbReference type="Pfam" id="PF04542">
    <property type="entry name" value="Sigma70_r2"/>
    <property type="match status" value="1"/>
</dbReference>
<dbReference type="Pfam" id="PF08281">
    <property type="entry name" value="Sigma70_r4_2"/>
    <property type="match status" value="1"/>
</dbReference>
<evidence type="ECO:0000313" key="9">
    <source>
        <dbReference type="Proteomes" id="UP000199400"/>
    </source>
</evidence>
<keyword evidence="4" id="KW-0238">DNA-binding</keyword>
<comment type="similarity">
    <text evidence="1">Belongs to the sigma-70 factor family. ECF subfamily.</text>
</comment>
<dbReference type="GO" id="GO:0016987">
    <property type="term" value="F:sigma factor activity"/>
    <property type="evidence" value="ECO:0007669"/>
    <property type="project" value="UniProtKB-KW"/>
</dbReference>
<dbReference type="PANTHER" id="PTHR43133:SF8">
    <property type="entry name" value="RNA POLYMERASE SIGMA FACTOR HI_1459-RELATED"/>
    <property type="match status" value="1"/>
</dbReference>
<keyword evidence="3" id="KW-0731">Sigma factor</keyword>
<dbReference type="GO" id="GO:0006352">
    <property type="term" value="P:DNA-templated transcription initiation"/>
    <property type="evidence" value="ECO:0007669"/>
    <property type="project" value="InterPro"/>
</dbReference>
<evidence type="ECO:0000256" key="4">
    <source>
        <dbReference type="ARBA" id="ARBA00023125"/>
    </source>
</evidence>
<feature type="domain" description="RNA polymerase sigma factor 70 region 4 type 2" evidence="7">
    <location>
        <begin position="143"/>
        <end position="194"/>
    </location>
</feature>
<dbReference type="InterPro" id="IPR013325">
    <property type="entry name" value="RNA_pol_sigma_r2"/>
</dbReference>
<accession>A0A1I2GAJ1</accession>
<dbReference type="InterPro" id="IPR013249">
    <property type="entry name" value="RNA_pol_sigma70_r4_t2"/>
</dbReference>
<gene>
    <name evidence="8" type="ORF">SAMN02745121_07101</name>
</gene>
<feature type="domain" description="RNA polymerase sigma-70 region 2" evidence="6">
    <location>
        <begin position="41"/>
        <end position="108"/>
    </location>
</feature>